<dbReference type="InterPro" id="IPR005119">
    <property type="entry name" value="LysR_subst-bd"/>
</dbReference>
<evidence type="ECO:0000256" key="1">
    <source>
        <dbReference type="ARBA" id="ARBA00009437"/>
    </source>
</evidence>
<dbReference type="Pfam" id="PF00126">
    <property type="entry name" value="HTH_1"/>
    <property type="match status" value="1"/>
</dbReference>
<dbReference type="AlphaFoldDB" id="A0A9W6H384"/>
<name>A0A9W6H384_9MICO</name>
<dbReference type="Gene3D" id="1.10.10.10">
    <property type="entry name" value="Winged helix-like DNA-binding domain superfamily/Winged helix DNA-binding domain"/>
    <property type="match status" value="1"/>
</dbReference>
<comment type="caution">
    <text evidence="6">The sequence shown here is derived from an EMBL/GenBank/DDBJ whole genome shotgun (WGS) entry which is preliminary data.</text>
</comment>
<keyword evidence="4" id="KW-0804">Transcription</keyword>
<sequence length="311" mass="33467">MLNVARLRLLSELSRRRTIAETARALAYTPSAVSQQLAQLERETGVQLLERVGRGVRLTGDALALVAHADAVFARLEEAEAELTAAQSTLRGRLRVASFQSIVLALAPGALELLAERHPELDVAIAQRDHGPAYDALLSHEFDVIIGEEYPGIPEVVRDGVDRAELLVDPLGLALPAEGRLSRRPRRLAELRDAPWVLDPADTPTGAWGRAQCRGAGFEPIVRFESTDPLLHAHVVRMGQAVGFLPALLGEPHLAGTQLVSLPGEPHRVLYTAVRSGRAGHPAVRAFRSALVDALAARHPAAPVWSAALAE</sequence>
<dbReference type="InterPro" id="IPR000847">
    <property type="entry name" value="LysR_HTH_N"/>
</dbReference>
<dbReference type="SUPFAM" id="SSF53850">
    <property type="entry name" value="Periplasmic binding protein-like II"/>
    <property type="match status" value="1"/>
</dbReference>
<dbReference type="InterPro" id="IPR036390">
    <property type="entry name" value="WH_DNA-bd_sf"/>
</dbReference>
<keyword evidence="3" id="KW-0238">DNA-binding</keyword>
<dbReference type="GO" id="GO:0003677">
    <property type="term" value="F:DNA binding"/>
    <property type="evidence" value="ECO:0007669"/>
    <property type="project" value="UniProtKB-KW"/>
</dbReference>
<keyword evidence="2" id="KW-0805">Transcription regulation</keyword>
<dbReference type="PANTHER" id="PTHR30346">
    <property type="entry name" value="TRANSCRIPTIONAL DUAL REGULATOR HCAR-RELATED"/>
    <property type="match status" value="1"/>
</dbReference>
<feature type="domain" description="HTH lysR-type" evidence="5">
    <location>
        <begin position="2"/>
        <end position="59"/>
    </location>
</feature>
<dbReference type="PANTHER" id="PTHR30346:SF29">
    <property type="entry name" value="LYSR SUBSTRATE-BINDING"/>
    <property type="match status" value="1"/>
</dbReference>
<evidence type="ECO:0000256" key="2">
    <source>
        <dbReference type="ARBA" id="ARBA00023015"/>
    </source>
</evidence>
<evidence type="ECO:0000259" key="5">
    <source>
        <dbReference type="PROSITE" id="PS50931"/>
    </source>
</evidence>
<dbReference type="Proteomes" id="UP001142462">
    <property type="component" value="Unassembled WGS sequence"/>
</dbReference>
<comment type="similarity">
    <text evidence="1">Belongs to the LysR transcriptional regulatory family.</text>
</comment>
<reference evidence="6" key="2">
    <citation type="submission" date="2023-01" db="EMBL/GenBank/DDBJ databases">
        <authorList>
            <person name="Sun Q."/>
            <person name="Evtushenko L."/>
        </authorList>
    </citation>
    <scope>NUCLEOTIDE SEQUENCE</scope>
    <source>
        <strain evidence="6">VKM Ac-1020</strain>
    </source>
</reference>
<keyword evidence="7" id="KW-1185">Reference proteome</keyword>
<dbReference type="RefSeq" id="WP_271173030.1">
    <property type="nucleotide sequence ID" value="NZ_BSEJ01000005.1"/>
</dbReference>
<protein>
    <submittedName>
        <fullName evidence="6">Transcriptional regulator</fullName>
    </submittedName>
</protein>
<dbReference type="PROSITE" id="PS50931">
    <property type="entry name" value="HTH_LYSR"/>
    <property type="match status" value="1"/>
</dbReference>
<reference evidence="6" key="1">
    <citation type="journal article" date="2014" name="Int. J. Syst. Evol. Microbiol.">
        <title>Complete genome sequence of Corynebacterium casei LMG S-19264T (=DSM 44701T), isolated from a smear-ripened cheese.</title>
        <authorList>
            <consortium name="US DOE Joint Genome Institute (JGI-PGF)"/>
            <person name="Walter F."/>
            <person name="Albersmeier A."/>
            <person name="Kalinowski J."/>
            <person name="Ruckert C."/>
        </authorList>
    </citation>
    <scope>NUCLEOTIDE SEQUENCE</scope>
    <source>
        <strain evidence="6">VKM Ac-1020</strain>
    </source>
</reference>
<evidence type="ECO:0000256" key="3">
    <source>
        <dbReference type="ARBA" id="ARBA00023125"/>
    </source>
</evidence>
<proteinExistence type="inferred from homology"/>
<organism evidence="6 7">
    <name type="scientific">Microbacterium barkeri</name>
    <dbReference type="NCBI Taxonomy" id="33917"/>
    <lineage>
        <taxon>Bacteria</taxon>
        <taxon>Bacillati</taxon>
        <taxon>Actinomycetota</taxon>
        <taxon>Actinomycetes</taxon>
        <taxon>Micrococcales</taxon>
        <taxon>Microbacteriaceae</taxon>
        <taxon>Microbacterium</taxon>
    </lineage>
</organism>
<gene>
    <name evidence="6" type="ORF">GCM10017576_14480</name>
</gene>
<evidence type="ECO:0000313" key="7">
    <source>
        <dbReference type="Proteomes" id="UP001142462"/>
    </source>
</evidence>
<evidence type="ECO:0000256" key="4">
    <source>
        <dbReference type="ARBA" id="ARBA00023163"/>
    </source>
</evidence>
<dbReference type="Gene3D" id="3.40.190.290">
    <property type="match status" value="1"/>
</dbReference>
<evidence type="ECO:0000313" key="6">
    <source>
        <dbReference type="EMBL" id="GLJ61319.1"/>
    </source>
</evidence>
<dbReference type="GO" id="GO:0032993">
    <property type="term" value="C:protein-DNA complex"/>
    <property type="evidence" value="ECO:0007669"/>
    <property type="project" value="TreeGrafter"/>
</dbReference>
<dbReference type="GO" id="GO:0003700">
    <property type="term" value="F:DNA-binding transcription factor activity"/>
    <property type="evidence" value="ECO:0007669"/>
    <property type="project" value="InterPro"/>
</dbReference>
<accession>A0A9W6H384</accession>
<dbReference type="Pfam" id="PF03466">
    <property type="entry name" value="LysR_substrate"/>
    <property type="match status" value="1"/>
</dbReference>
<dbReference type="SUPFAM" id="SSF46785">
    <property type="entry name" value="Winged helix' DNA-binding domain"/>
    <property type="match status" value="1"/>
</dbReference>
<dbReference type="InterPro" id="IPR036388">
    <property type="entry name" value="WH-like_DNA-bd_sf"/>
</dbReference>
<dbReference type="EMBL" id="BSEJ01000005">
    <property type="protein sequence ID" value="GLJ61319.1"/>
    <property type="molecule type" value="Genomic_DNA"/>
</dbReference>